<keyword evidence="2" id="KW-1185">Reference proteome</keyword>
<comment type="caution">
    <text evidence="1">The sequence shown here is derived from an EMBL/GenBank/DDBJ whole genome shotgun (WGS) entry which is preliminary data.</text>
</comment>
<protein>
    <submittedName>
        <fullName evidence="1">Uncharacterized protein</fullName>
    </submittedName>
</protein>
<dbReference type="Proteomes" id="UP001501407">
    <property type="component" value="Unassembled WGS sequence"/>
</dbReference>
<reference evidence="2" key="1">
    <citation type="journal article" date="2019" name="Int. J. Syst. Evol. Microbiol.">
        <title>The Global Catalogue of Microorganisms (GCM) 10K type strain sequencing project: providing services to taxonomists for standard genome sequencing and annotation.</title>
        <authorList>
            <consortium name="The Broad Institute Genomics Platform"/>
            <consortium name="The Broad Institute Genome Sequencing Center for Infectious Disease"/>
            <person name="Wu L."/>
            <person name="Ma J."/>
        </authorList>
    </citation>
    <scope>NUCLEOTIDE SEQUENCE [LARGE SCALE GENOMIC DNA]</scope>
    <source>
        <strain evidence="2">JCM 18959</strain>
    </source>
</reference>
<name>A0ABP9MMD3_9MICO</name>
<evidence type="ECO:0000313" key="1">
    <source>
        <dbReference type="EMBL" id="GAA5098828.1"/>
    </source>
</evidence>
<dbReference type="EMBL" id="BAABKZ010000005">
    <property type="protein sequence ID" value="GAA5098828.1"/>
    <property type="molecule type" value="Genomic_DNA"/>
</dbReference>
<proteinExistence type="predicted"/>
<organism evidence="1 2">
    <name type="scientific">Microbacterium yannicii</name>
    <dbReference type="NCBI Taxonomy" id="671622"/>
    <lineage>
        <taxon>Bacteria</taxon>
        <taxon>Bacillati</taxon>
        <taxon>Actinomycetota</taxon>
        <taxon>Actinomycetes</taxon>
        <taxon>Micrococcales</taxon>
        <taxon>Microbacteriaceae</taxon>
        <taxon>Microbacterium</taxon>
    </lineage>
</organism>
<evidence type="ECO:0000313" key="2">
    <source>
        <dbReference type="Proteomes" id="UP001501407"/>
    </source>
</evidence>
<sequence>MSDRLPRSELFAPFGAITAWPSAPCYCGLHPLGIDHLAATLAELDPLWFDAAETRSRAAILAANVAELRGRGELVPDALTAALTEAEAAADDAQRIAELRDELDGGHDADPERAEG</sequence>
<gene>
    <name evidence="1" type="ORF">GCM10025760_34290</name>
</gene>
<accession>A0ABP9MMD3</accession>
<dbReference type="RefSeq" id="WP_194415399.1">
    <property type="nucleotide sequence ID" value="NZ_BAABKZ010000005.1"/>
</dbReference>